<reference evidence="4" key="1">
    <citation type="submission" date="2022-12" db="EMBL/GenBank/DDBJ databases">
        <title>Description and comparative metabolic analysis of Aerococcus sp. nov., isolated from the feces of a pig.</title>
        <authorList>
            <person name="Chang Y.-H."/>
        </authorList>
    </citation>
    <scope>NUCLEOTIDE SEQUENCE</scope>
    <source>
        <strain evidence="4">YH-aer222</strain>
    </source>
</reference>
<comment type="similarity">
    <text evidence="1">Belongs to the nitroreductase family.</text>
</comment>
<keyword evidence="5" id="KW-1185">Reference proteome</keyword>
<name>A0A9X3JF93_9LACT</name>
<dbReference type="Pfam" id="PF00881">
    <property type="entry name" value="Nitroreductase"/>
    <property type="match status" value="1"/>
</dbReference>
<feature type="domain" description="Nitroreductase" evidence="3">
    <location>
        <begin position="17"/>
        <end position="194"/>
    </location>
</feature>
<evidence type="ECO:0000313" key="5">
    <source>
        <dbReference type="Proteomes" id="UP001146670"/>
    </source>
</evidence>
<dbReference type="InterPro" id="IPR029479">
    <property type="entry name" value="Nitroreductase"/>
</dbReference>
<dbReference type="SUPFAM" id="SSF55469">
    <property type="entry name" value="FMN-dependent nitroreductase-like"/>
    <property type="match status" value="1"/>
</dbReference>
<dbReference type="RefSeq" id="WP_268751979.1">
    <property type="nucleotide sequence ID" value="NZ_JAPRFQ010000001.1"/>
</dbReference>
<sequence>MSEQVFINNDFADVMLNRKSVRRFDPEFKIDREEIKEMIAQACSAPSACNLQSWHFVIVDQASGKEKLKDVTMPFNYPQLETASAIVFVLGDTHSHKVYREVWTKYCQEGRISEEKLQEVFSTFLPLYENASQEFLEKDATLDGAMVAMQLLLVARSHGYEANAWAGYKAADLVTALDKDSQRYIPIMAISIGKADETPIDSARYDTESLISVLD</sequence>
<accession>A0A9X3JF93</accession>
<protein>
    <submittedName>
        <fullName evidence="4">Nitroreductase family protein</fullName>
    </submittedName>
</protein>
<evidence type="ECO:0000313" key="4">
    <source>
        <dbReference type="EMBL" id="MCZ0725666.1"/>
    </source>
</evidence>
<keyword evidence="2" id="KW-0560">Oxidoreductase</keyword>
<dbReference type="InterPro" id="IPR000415">
    <property type="entry name" value="Nitroreductase-like"/>
</dbReference>
<dbReference type="Gene3D" id="3.40.109.10">
    <property type="entry name" value="NADH Oxidase"/>
    <property type="match status" value="1"/>
</dbReference>
<dbReference type="GO" id="GO:0016491">
    <property type="term" value="F:oxidoreductase activity"/>
    <property type="evidence" value="ECO:0007669"/>
    <property type="project" value="UniProtKB-KW"/>
</dbReference>
<dbReference type="EMBL" id="JAPRFR010000001">
    <property type="protein sequence ID" value="MCZ0725666.1"/>
    <property type="molecule type" value="Genomic_DNA"/>
</dbReference>
<proteinExistence type="inferred from homology"/>
<organism evidence="4 5">
    <name type="scientific">Aerococcus kribbianus</name>
    <dbReference type="NCBI Taxonomy" id="2999064"/>
    <lineage>
        <taxon>Bacteria</taxon>
        <taxon>Bacillati</taxon>
        <taxon>Bacillota</taxon>
        <taxon>Bacilli</taxon>
        <taxon>Lactobacillales</taxon>
        <taxon>Aerococcaceae</taxon>
        <taxon>Aerococcus</taxon>
    </lineage>
</organism>
<dbReference type="PANTHER" id="PTHR43673:SF10">
    <property type="entry name" value="NADH DEHYDROGENASE_NAD(P)H NITROREDUCTASE XCC3605-RELATED"/>
    <property type="match status" value="1"/>
</dbReference>
<evidence type="ECO:0000259" key="3">
    <source>
        <dbReference type="Pfam" id="PF00881"/>
    </source>
</evidence>
<dbReference type="PANTHER" id="PTHR43673">
    <property type="entry name" value="NAD(P)H NITROREDUCTASE YDGI-RELATED"/>
    <property type="match status" value="1"/>
</dbReference>
<dbReference type="AlphaFoldDB" id="A0A9X3JF93"/>
<evidence type="ECO:0000256" key="2">
    <source>
        <dbReference type="ARBA" id="ARBA00023002"/>
    </source>
</evidence>
<gene>
    <name evidence="4" type="ORF">OW157_03660</name>
</gene>
<dbReference type="Proteomes" id="UP001146670">
    <property type="component" value="Unassembled WGS sequence"/>
</dbReference>
<evidence type="ECO:0000256" key="1">
    <source>
        <dbReference type="ARBA" id="ARBA00007118"/>
    </source>
</evidence>
<comment type="caution">
    <text evidence="4">The sequence shown here is derived from an EMBL/GenBank/DDBJ whole genome shotgun (WGS) entry which is preliminary data.</text>
</comment>